<reference evidence="3" key="1">
    <citation type="submission" date="2017-04" db="EMBL/GenBank/DDBJ databases">
        <authorList>
            <person name="Varghese N."/>
            <person name="Submissions S."/>
        </authorList>
    </citation>
    <scope>NUCLEOTIDE SEQUENCE [LARGE SCALE GENOMIC DNA]</scope>
    <source>
        <strain evidence="3">UI2</strain>
    </source>
</reference>
<dbReference type="Proteomes" id="UP000194469">
    <property type="component" value="Unassembled WGS sequence"/>
</dbReference>
<protein>
    <submittedName>
        <fullName evidence="2">FemAB-related protein, PEP-CTERM system-associated</fullName>
    </submittedName>
</protein>
<proteinExistence type="predicted"/>
<gene>
    <name evidence="2" type="ORF">SAMN06295984_0772</name>
</gene>
<sequence>MARRGVNAPVKPMSDAFAGAPLANAAAWDAYVAAHPDATPFHTRAWCEAITKATGHHGHLVTARDAHGALTGLVPLHHVRSPLFGQALVGSGFAVDGGLLADDAAVADTLATGAADLARALGVPSVELRGGPLPAGEGWRCEGDVYAGFTRDLAADDEAELLAVPRKQRAEVRKALAGDLSVTAGRDAAERRDHYRIYATSVRNLGTPVFPKALFDAVLDAFGEDADILTVRADGRPVASVLSLYWRGTVMPYWGGGTAAARGLRANELMYFALMGHARARGCTRFDFGRSKLGTGPFAYKKNWGFEPRPLTYARWLAPGEAPRDTNPNSAKYRLQVDLWKKLPLWAANRIGPMIARGLG</sequence>
<keyword evidence="3" id="KW-1185">Reference proteome</keyword>
<evidence type="ECO:0000313" key="3">
    <source>
        <dbReference type="Proteomes" id="UP000194469"/>
    </source>
</evidence>
<accession>A0A1Y6EJM8</accession>
<dbReference type="InterPro" id="IPR050644">
    <property type="entry name" value="PG_Glycine_Bridge_Synth"/>
</dbReference>
<dbReference type="InterPro" id="IPR017469">
    <property type="entry name" value="PEP-CTERM_FemAB-rel"/>
</dbReference>
<dbReference type="InterPro" id="IPR016181">
    <property type="entry name" value="Acyl_CoA_acyltransferase"/>
</dbReference>
<dbReference type="Pfam" id="PF13480">
    <property type="entry name" value="Acetyltransf_6"/>
    <property type="match status" value="1"/>
</dbReference>
<evidence type="ECO:0000259" key="1">
    <source>
        <dbReference type="Pfam" id="PF13480"/>
    </source>
</evidence>
<dbReference type="SUPFAM" id="SSF55729">
    <property type="entry name" value="Acyl-CoA N-acyltransferases (Nat)"/>
    <property type="match status" value="2"/>
</dbReference>
<dbReference type="NCBIfam" id="TIGR03019">
    <property type="entry name" value="pepcterm_femAB"/>
    <property type="match status" value="1"/>
</dbReference>
<dbReference type="PANTHER" id="PTHR36174:SF1">
    <property type="entry name" value="LIPID II:GLYCINE GLYCYLTRANSFERASE"/>
    <property type="match status" value="1"/>
</dbReference>
<dbReference type="PANTHER" id="PTHR36174">
    <property type="entry name" value="LIPID II:GLYCINE GLYCYLTRANSFERASE"/>
    <property type="match status" value="1"/>
</dbReference>
<organism evidence="2 3">
    <name type="scientific">Sphingopyxis terrae subsp. ummariensis</name>
    <dbReference type="NCBI Taxonomy" id="429001"/>
    <lineage>
        <taxon>Bacteria</taxon>
        <taxon>Pseudomonadati</taxon>
        <taxon>Pseudomonadota</taxon>
        <taxon>Alphaproteobacteria</taxon>
        <taxon>Sphingomonadales</taxon>
        <taxon>Sphingomonadaceae</taxon>
        <taxon>Sphingopyxis</taxon>
    </lineage>
</organism>
<dbReference type="AlphaFoldDB" id="A0A1Y6EJM8"/>
<dbReference type="InterPro" id="IPR038740">
    <property type="entry name" value="BioF2-like_GNAT_dom"/>
</dbReference>
<dbReference type="EMBL" id="FXWL01000001">
    <property type="protein sequence ID" value="SMQ62838.1"/>
    <property type="molecule type" value="Genomic_DNA"/>
</dbReference>
<feature type="domain" description="BioF2-like acetyltransferase" evidence="1">
    <location>
        <begin position="169"/>
        <end position="302"/>
    </location>
</feature>
<dbReference type="Gene3D" id="3.40.630.30">
    <property type="match status" value="1"/>
</dbReference>
<name>A0A1Y6EJM8_9SPHN</name>
<evidence type="ECO:0000313" key="2">
    <source>
        <dbReference type="EMBL" id="SMQ62838.1"/>
    </source>
</evidence>